<dbReference type="RefSeq" id="WP_021281672.1">
    <property type="nucleotide sequence ID" value="NZ_JAGGLL010000028.1"/>
</dbReference>
<evidence type="ECO:0000256" key="2">
    <source>
        <dbReference type="PROSITE-ProRule" id="PRU00335"/>
    </source>
</evidence>
<sequence>MNQSYFQLPLEKQKNLINAGYKVFAVSPYNKASMLAISNEAGISKSLLFYYFRNKEEYYLFLFDTSIEFLNGYKVQLNGKKVYDFFDLINMRIQGRMKVIAEYPYLYKFITRAYYETNEGIKSKLDHKKRMIMSIGEEEFLKVVDYNKFKNPGDVAILLKLVLSMAEGVMRGREDLNTEKILQGVREFEVMMESLKKHYYKECFLNLLERR</sequence>
<dbReference type="InterPro" id="IPR001647">
    <property type="entry name" value="HTH_TetR"/>
</dbReference>
<dbReference type="SUPFAM" id="SSF48498">
    <property type="entry name" value="Tetracyclin repressor-like, C-terminal domain"/>
    <property type="match status" value="1"/>
</dbReference>
<reference evidence="4 5" key="1">
    <citation type="submission" date="2021-03" db="EMBL/GenBank/DDBJ databases">
        <title>Genomic Encyclopedia of Type Strains, Phase IV (KMG-IV): sequencing the most valuable type-strain genomes for metagenomic binning, comparative biology and taxonomic classification.</title>
        <authorList>
            <person name="Goeker M."/>
        </authorList>
    </citation>
    <scope>NUCLEOTIDE SEQUENCE [LARGE SCALE GENOMIC DNA]</scope>
    <source>
        <strain evidence="4 5">DSM 28650</strain>
    </source>
</reference>
<organism evidence="4 5">
    <name type="scientific">Clostridium punense</name>
    <dbReference type="NCBI Taxonomy" id="1054297"/>
    <lineage>
        <taxon>Bacteria</taxon>
        <taxon>Bacillati</taxon>
        <taxon>Bacillota</taxon>
        <taxon>Clostridia</taxon>
        <taxon>Eubacteriales</taxon>
        <taxon>Clostridiaceae</taxon>
        <taxon>Clostridium</taxon>
    </lineage>
</organism>
<evidence type="ECO:0000256" key="1">
    <source>
        <dbReference type="ARBA" id="ARBA00023125"/>
    </source>
</evidence>
<accession>A0ABS4K6J7</accession>
<comment type="caution">
    <text evidence="4">The sequence shown here is derived from an EMBL/GenBank/DDBJ whole genome shotgun (WGS) entry which is preliminary data.</text>
</comment>
<protein>
    <submittedName>
        <fullName evidence="4">AcrR family transcriptional regulator</fullName>
    </submittedName>
</protein>
<name>A0ABS4K6J7_9CLOT</name>
<feature type="DNA-binding region" description="H-T-H motif" evidence="2">
    <location>
        <begin position="33"/>
        <end position="52"/>
    </location>
</feature>
<evidence type="ECO:0000259" key="3">
    <source>
        <dbReference type="PROSITE" id="PS50977"/>
    </source>
</evidence>
<evidence type="ECO:0000313" key="5">
    <source>
        <dbReference type="Proteomes" id="UP001519308"/>
    </source>
</evidence>
<dbReference type="InterPro" id="IPR036271">
    <property type="entry name" value="Tet_transcr_reg_TetR-rel_C_sf"/>
</dbReference>
<evidence type="ECO:0000313" key="4">
    <source>
        <dbReference type="EMBL" id="MBP2023408.1"/>
    </source>
</evidence>
<dbReference type="Gene3D" id="1.10.357.10">
    <property type="entry name" value="Tetracycline Repressor, domain 2"/>
    <property type="match status" value="1"/>
</dbReference>
<keyword evidence="1 2" id="KW-0238">DNA-binding</keyword>
<dbReference type="InterPro" id="IPR009057">
    <property type="entry name" value="Homeodomain-like_sf"/>
</dbReference>
<dbReference type="Proteomes" id="UP001519308">
    <property type="component" value="Unassembled WGS sequence"/>
</dbReference>
<dbReference type="PROSITE" id="PS50977">
    <property type="entry name" value="HTH_TETR_2"/>
    <property type="match status" value="1"/>
</dbReference>
<dbReference type="SUPFAM" id="SSF46689">
    <property type="entry name" value="Homeodomain-like"/>
    <property type="match status" value="1"/>
</dbReference>
<dbReference type="PRINTS" id="PR00455">
    <property type="entry name" value="HTHTETR"/>
</dbReference>
<gene>
    <name evidence="4" type="ORF">J2Z44_003245</name>
</gene>
<feature type="domain" description="HTH tetR-type" evidence="3">
    <location>
        <begin position="10"/>
        <end position="70"/>
    </location>
</feature>
<proteinExistence type="predicted"/>
<dbReference type="EMBL" id="JAGGLL010000028">
    <property type="protein sequence ID" value="MBP2023408.1"/>
    <property type="molecule type" value="Genomic_DNA"/>
</dbReference>
<keyword evidence="5" id="KW-1185">Reference proteome</keyword>
<dbReference type="Pfam" id="PF00440">
    <property type="entry name" value="TetR_N"/>
    <property type="match status" value="1"/>
</dbReference>